<evidence type="ECO:0000313" key="10">
    <source>
        <dbReference type="Proteomes" id="UP000007796"/>
    </source>
</evidence>
<dbReference type="InParanoid" id="F0X9W2"/>
<evidence type="ECO:0000256" key="3">
    <source>
        <dbReference type="ARBA" id="ARBA00022741"/>
    </source>
</evidence>
<keyword evidence="2 7" id="KW-0808">Transferase</keyword>
<evidence type="ECO:0000256" key="1">
    <source>
        <dbReference type="ARBA" id="ARBA00010122"/>
    </source>
</evidence>
<dbReference type="EMBL" id="GL629735">
    <property type="protein sequence ID" value="EFX05582.1"/>
    <property type="molecule type" value="Genomic_DNA"/>
</dbReference>
<dbReference type="GO" id="GO:0009090">
    <property type="term" value="P:homoserine biosynthetic process"/>
    <property type="evidence" value="ECO:0007669"/>
    <property type="project" value="TreeGrafter"/>
</dbReference>
<keyword evidence="5" id="KW-0067">ATP-binding</keyword>
<dbReference type="InterPro" id="IPR018042">
    <property type="entry name" value="Aspartate_kinase_CS"/>
</dbReference>
<dbReference type="PANTHER" id="PTHR21499">
    <property type="entry name" value="ASPARTATE KINASE"/>
    <property type="match status" value="1"/>
</dbReference>
<dbReference type="GO" id="GO:0009089">
    <property type="term" value="P:lysine biosynthetic process via diaminopimelate"/>
    <property type="evidence" value="ECO:0007669"/>
    <property type="project" value="InterPro"/>
</dbReference>
<dbReference type="Proteomes" id="UP000007796">
    <property type="component" value="Unassembled WGS sequence"/>
</dbReference>
<evidence type="ECO:0000256" key="7">
    <source>
        <dbReference type="RuleBase" id="RU003448"/>
    </source>
</evidence>
<sequence length="435" mass="47196">MYIETSDKEWLVQKYGGTSLGKLLEPICGNIIPSFLETNRLAIVCSALSGTTKATGTTSLLLQCILAAEAGHRAQGQLTKTIDLIAENHIRVLDHELSPRSKDRVISLGEKLSCIIVAAVLTSKGIPAQAVSLDDIVESVFGPAVLDQKDALQGLNNEFYHLLSKEIARRCHGCEKKVPVVTGFFGIMPDSLLKSVGRGYSDLCAAMCALGLGAIELQIWKEVDGIFTADPRKVPSARLLSTVTAEEAAELTFYGSEVIHPLTMDQIRYANIPLRLKNVFNPSGQGTVIYPSRLSPPSTPYAPLTQPSRSDVAGKERTDAVTLQQNIPAACFMLENGYHGENQIRRRPTAVTIKEPITMVNVACNRNTRSQGFLVNVFSRLDDGGISADIVTTSERTVSFAMQGHPDSAGEETGIGKWRKLKGDLEKFGKVSLLK</sequence>
<dbReference type="PIRSF" id="PIRSF000726">
    <property type="entry name" value="Asp_kin"/>
    <property type="match status" value="1"/>
</dbReference>
<protein>
    <recommendedName>
        <fullName evidence="7">Aspartokinase</fullName>
        <ecNumber evidence="7">2.7.2.4</ecNumber>
    </recommendedName>
</protein>
<dbReference type="STRING" id="655863.F0X9W2"/>
<dbReference type="GO" id="GO:0005524">
    <property type="term" value="F:ATP binding"/>
    <property type="evidence" value="ECO:0007669"/>
    <property type="project" value="UniProtKB-KW"/>
</dbReference>
<accession>F0X9W2</accession>
<dbReference type="HOGENOM" id="CLU_009116_6_4_1"/>
<dbReference type="InterPro" id="IPR036393">
    <property type="entry name" value="AceGlu_kinase-like_sf"/>
</dbReference>
<feature type="domain" description="Aspartate/glutamate/uridylate kinase" evidence="8">
    <location>
        <begin position="10"/>
        <end position="278"/>
    </location>
</feature>
<dbReference type="GO" id="GO:0004072">
    <property type="term" value="F:aspartate kinase activity"/>
    <property type="evidence" value="ECO:0007669"/>
    <property type="project" value="UniProtKB-EC"/>
</dbReference>
<dbReference type="FunCoup" id="F0X9W2">
    <property type="interactions" value="274"/>
</dbReference>
<dbReference type="InterPro" id="IPR001048">
    <property type="entry name" value="Asp/Glu/Uridylate_kinase"/>
</dbReference>
<dbReference type="SUPFAM" id="SSF53633">
    <property type="entry name" value="Carbamate kinase-like"/>
    <property type="match status" value="1"/>
</dbReference>
<dbReference type="Gene3D" id="3.40.1160.10">
    <property type="entry name" value="Acetylglutamate kinase-like"/>
    <property type="match status" value="1"/>
</dbReference>
<keyword evidence="4 7" id="KW-0418">Kinase</keyword>
<dbReference type="InterPro" id="IPR005260">
    <property type="entry name" value="Asp_kin_monofn"/>
</dbReference>
<dbReference type="InterPro" id="IPR045865">
    <property type="entry name" value="ACT-like_dom_sf"/>
</dbReference>
<dbReference type="AlphaFoldDB" id="F0X9W2"/>
<dbReference type="eggNOG" id="KOG0456">
    <property type="taxonomic scope" value="Eukaryota"/>
</dbReference>
<dbReference type="PANTHER" id="PTHR21499:SF59">
    <property type="entry name" value="ASPARTOKINASE"/>
    <property type="match status" value="1"/>
</dbReference>
<dbReference type="OrthoDB" id="4323675at2759"/>
<dbReference type="RefSeq" id="XP_014175064.1">
    <property type="nucleotide sequence ID" value="XM_014319589.1"/>
</dbReference>
<organism evidence="10">
    <name type="scientific">Grosmannia clavigera (strain kw1407 / UAMH 11150)</name>
    <name type="common">Blue stain fungus</name>
    <name type="synonym">Graphiocladiella clavigera</name>
    <dbReference type="NCBI Taxonomy" id="655863"/>
    <lineage>
        <taxon>Eukaryota</taxon>
        <taxon>Fungi</taxon>
        <taxon>Dikarya</taxon>
        <taxon>Ascomycota</taxon>
        <taxon>Pezizomycotina</taxon>
        <taxon>Sordariomycetes</taxon>
        <taxon>Sordariomycetidae</taxon>
        <taxon>Ophiostomatales</taxon>
        <taxon>Ophiostomataceae</taxon>
        <taxon>Leptographium</taxon>
    </lineage>
</organism>
<dbReference type="GeneID" id="25976775"/>
<comment type="catalytic activity">
    <reaction evidence="6 7">
        <text>L-aspartate + ATP = 4-phospho-L-aspartate + ADP</text>
        <dbReference type="Rhea" id="RHEA:23776"/>
        <dbReference type="ChEBI" id="CHEBI:29991"/>
        <dbReference type="ChEBI" id="CHEBI:30616"/>
        <dbReference type="ChEBI" id="CHEBI:57535"/>
        <dbReference type="ChEBI" id="CHEBI:456216"/>
        <dbReference type="EC" id="2.7.2.4"/>
    </reaction>
</comment>
<dbReference type="PROSITE" id="PS00324">
    <property type="entry name" value="ASPARTOKINASE"/>
    <property type="match status" value="1"/>
</dbReference>
<name>F0X9W2_GROCL</name>
<dbReference type="SUPFAM" id="SSF55021">
    <property type="entry name" value="ACT-like"/>
    <property type="match status" value="1"/>
</dbReference>
<gene>
    <name evidence="9" type="ORF">CMQ_3651</name>
</gene>
<proteinExistence type="inferred from homology"/>
<dbReference type="GO" id="GO:0005829">
    <property type="term" value="C:cytosol"/>
    <property type="evidence" value="ECO:0007669"/>
    <property type="project" value="TreeGrafter"/>
</dbReference>
<dbReference type="Pfam" id="PF00696">
    <property type="entry name" value="AA_kinase"/>
    <property type="match status" value="1"/>
</dbReference>
<dbReference type="Gene3D" id="3.30.70.260">
    <property type="match status" value="1"/>
</dbReference>
<comment type="similarity">
    <text evidence="1 7">Belongs to the aspartokinase family.</text>
</comment>
<evidence type="ECO:0000256" key="5">
    <source>
        <dbReference type="ARBA" id="ARBA00022840"/>
    </source>
</evidence>
<reference evidence="9 10" key="1">
    <citation type="journal article" date="2011" name="Proc. Natl. Acad. Sci. U.S.A.">
        <title>Genome and transcriptome analyses of the mountain pine beetle-fungal symbiont Grosmannia clavigera, a lodgepole pine pathogen.</title>
        <authorList>
            <person name="DiGuistini S."/>
            <person name="Wang Y."/>
            <person name="Liao N.Y."/>
            <person name="Taylor G."/>
            <person name="Tanguay P."/>
            <person name="Feau N."/>
            <person name="Henrissat B."/>
            <person name="Chan S.K."/>
            <person name="Hesse-Orce U."/>
            <person name="Alamouti S.M."/>
            <person name="Tsui C.K.M."/>
            <person name="Docking R.T."/>
            <person name="Levasseur A."/>
            <person name="Haridas S."/>
            <person name="Robertson G."/>
            <person name="Birol I."/>
            <person name="Holt R.A."/>
            <person name="Marra M.A."/>
            <person name="Hamelin R.C."/>
            <person name="Hirst M."/>
            <person name="Jones S.J.M."/>
            <person name="Bohlmann J."/>
            <person name="Breuil C."/>
        </authorList>
    </citation>
    <scope>NUCLEOTIDE SEQUENCE [LARGE SCALE GENOMIC DNA]</scope>
    <source>
        <strain evidence="10">kw1407 / UAMH 11150</strain>
    </source>
</reference>
<evidence type="ECO:0000256" key="6">
    <source>
        <dbReference type="ARBA" id="ARBA00047872"/>
    </source>
</evidence>
<evidence type="ECO:0000256" key="2">
    <source>
        <dbReference type="ARBA" id="ARBA00022679"/>
    </source>
</evidence>
<evidence type="ECO:0000259" key="8">
    <source>
        <dbReference type="Pfam" id="PF00696"/>
    </source>
</evidence>
<evidence type="ECO:0000313" key="9">
    <source>
        <dbReference type="EMBL" id="EFX05582.1"/>
    </source>
</evidence>
<dbReference type="InterPro" id="IPR001341">
    <property type="entry name" value="Asp_kinase"/>
</dbReference>
<evidence type="ECO:0000256" key="4">
    <source>
        <dbReference type="ARBA" id="ARBA00022777"/>
    </source>
</evidence>
<dbReference type="NCBIfam" id="TIGR00657">
    <property type="entry name" value="asp_kinases"/>
    <property type="match status" value="1"/>
</dbReference>
<keyword evidence="10" id="KW-1185">Reference proteome</keyword>
<keyword evidence="3" id="KW-0547">Nucleotide-binding</keyword>
<dbReference type="EC" id="2.7.2.4" evidence="7"/>